<accession>F8L9U3</accession>
<dbReference type="Gene3D" id="1.10.150.630">
    <property type="match status" value="1"/>
</dbReference>
<sequence length="395" mass="45905">MAEDEIAPVRGMSADASIHKAQKAHARQELNNMAARQAETEEDFQSWADQALFNPITMRKKFEKLDDRMRRPVQKEETQKGEETQEKVVGETDVIEQIAEDYYQRNPELQKKTLMLLQQRLKNDDTADTILRKLEEFYTDKSLADEAVDFLIETASNREEIRNQLLQAKEQFNAAHGREIRAGRNIAEQARTFSKQGLGSPTALRDLYRNIVATPRTPHQIFEELTAKFKFSDMKNIIDFILHSLGSDMKAKGPSISKAELQRLFGEARTMQAILGVFRFFFARMKLIKGQFDRYDLTMPSRINFEVLARLLMKLLQERYPSPDKIIKLSFVLGISEEVAAQIIIFTQYRDALRHISPKLFQSERHRQDLLLTIIETLSDLEDELEEEEEEEEEE</sequence>
<dbReference type="AlphaFoldDB" id="F8L9U3"/>
<dbReference type="Pfam" id="PF07201">
    <property type="entry name" value="HrpJ"/>
    <property type="match status" value="1"/>
</dbReference>
<gene>
    <name evidence="4" type="primary">sctW</name>
    <name evidence="4" type="ordered locus">SNE_A17670</name>
</gene>
<dbReference type="GO" id="GO:0009986">
    <property type="term" value="C:cell surface"/>
    <property type="evidence" value="ECO:0007669"/>
    <property type="project" value="InterPro"/>
</dbReference>
<feature type="region of interest" description="Disordered" evidence="1">
    <location>
        <begin position="1"/>
        <end position="27"/>
    </location>
</feature>
<keyword evidence="5" id="KW-1185">Reference proteome</keyword>
<dbReference type="InterPro" id="IPR010812">
    <property type="entry name" value="HrpJ-like"/>
</dbReference>
<dbReference type="SUPFAM" id="SSF140591">
    <property type="entry name" value="Type III secretion system domain"/>
    <property type="match status" value="1"/>
</dbReference>
<dbReference type="InterPro" id="IPR013401">
    <property type="entry name" value="T3SS_LcrE"/>
</dbReference>
<reference evidence="4 5" key="2">
    <citation type="journal article" date="2011" name="Mol. Biol. Evol.">
        <title>Unity in variety--the pan-genome of the Chlamydiae.</title>
        <authorList>
            <person name="Collingro A."/>
            <person name="Tischler P."/>
            <person name="Weinmaier T."/>
            <person name="Penz T."/>
            <person name="Heinz E."/>
            <person name="Brunham R.C."/>
            <person name="Read T.D."/>
            <person name="Bavoil P.M."/>
            <person name="Sachse K."/>
            <person name="Kahane S."/>
            <person name="Friedman M.G."/>
            <person name="Rattei T."/>
            <person name="Myers G.S."/>
            <person name="Horn M."/>
        </authorList>
    </citation>
    <scope>NUCLEOTIDE SEQUENCE [LARGE SCALE GENOMIC DNA]</scope>
    <source>
        <strain evidence="5">ATCC VR-1471 / Z</strain>
    </source>
</reference>
<dbReference type="InterPro" id="IPR054556">
    <property type="entry name" value="T3SS_CopN_C"/>
</dbReference>
<dbReference type="InterPro" id="IPR038347">
    <property type="entry name" value="TyeA_sf"/>
</dbReference>
<name>F8L9U3_SIMNZ</name>
<dbReference type="HOGENOM" id="CLU_057868_0_0_0"/>
<dbReference type="Pfam" id="PF22342">
    <property type="entry name" value="T3SS_CopN_3rd"/>
    <property type="match status" value="1"/>
</dbReference>
<feature type="region of interest" description="Disordered" evidence="1">
    <location>
        <begin position="69"/>
        <end position="88"/>
    </location>
</feature>
<dbReference type="EMBL" id="FR872582">
    <property type="protein sequence ID" value="CCB89644.1"/>
    <property type="molecule type" value="Genomic_DNA"/>
</dbReference>
<organism evidence="4 5">
    <name type="scientific">Simkania negevensis (strain ATCC VR-1471 / DSM 27360 / Z)</name>
    <dbReference type="NCBI Taxonomy" id="331113"/>
    <lineage>
        <taxon>Bacteria</taxon>
        <taxon>Pseudomonadati</taxon>
        <taxon>Chlamydiota</taxon>
        <taxon>Chlamydiia</taxon>
        <taxon>Parachlamydiales</taxon>
        <taxon>Simkaniaceae</taxon>
        <taxon>Simkania</taxon>
    </lineage>
</organism>
<evidence type="ECO:0000313" key="4">
    <source>
        <dbReference type="EMBL" id="CCB89644.1"/>
    </source>
</evidence>
<dbReference type="RefSeq" id="WP_013944110.1">
    <property type="nucleotide sequence ID" value="NC_015713.1"/>
</dbReference>
<proteinExistence type="predicted"/>
<reference key="1">
    <citation type="journal article" date="2011" name="Mol. Biol. Evol.">
        <title>Unity in variety -- the pan-genome of the Chlamydiae.</title>
        <authorList>
            <person name="Collingro A."/>
            <person name="Tischler P."/>
            <person name="Weinmaier T."/>
            <person name="Penz T."/>
            <person name="Heinz E."/>
            <person name="Brunham R.C."/>
            <person name="Read T.D."/>
            <person name="Bavoil P.M."/>
            <person name="Sachse K."/>
            <person name="Kahane S."/>
            <person name="Friedman M.G."/>
            <person name="Rattei T."/>
            <person name="Myers G.S.A."/>
            <person name="Horn M."/>
        </authorList>
    </citation>
    <scope>NUCLEOTIDE SEQUENCE</scope>
    <source>
        <strain>Z</strain>
    </source>
</reference>
<dbReference type="eggNOG" id="ENOG502ZBCA">
    <property type="taxonomic scope" value="Bacteria"/>
</dbReference>
<dbReference type="GO" id="GO:0050709">
    <property type="term" value="P:negative regulation of protein secretion"/>
    <property type="evidence" value="ECO:0007669"/>
    <property type="project" value="InterPro"/>
</dbReference>
<dbReference type="OrthoDB" id="21069at2"/>
<evidence type="ECO:0000313" key="5">
    <source>
        <dbReference type="Proteomes" id="UP000000496"/>
    </source>
</evidence>
<dbReference type="GO" id="GO:0030254">
    <property type="term" value="P:protein secretion by the type III secretion system"/>
    <property type="evidence" value="ECO:0007669"/>
    <property type="project" value="InterPro"/>
</dbReference>
<evidence type="ECO:0000259" key="2">
    <source>
        <dbReference type="Pfam" id="PF07201"/>
    </source>
</evidence>
<protein>
    <submittedName>
        <fullName evidence="4">Negative regulator of type III secretion</fullName>
    </submittedName>
</protein>
<dbReference type="GO" id="GO:0019867">
    <property type="term" value="C:outer membrane"/>
    <property type="evidence" value="ECO:0007669"/>
    <property type="project" value="InterPro"/>
</dbReference>
<evidence type="ECO:0000256" key="1">
    <source>
        <dbReference type="SAM" id="MobiDB-lite"/>
    </source>
</evidence>
<dbReference type="STRING" id="331113.SNE_A17670"/>
<evidence type="ECO:0000259" key="3">
    <source>
        <dbReference type="Pfam" id="PF22342"/>
    </source>
</evidence>
<feature type="domain" description="Hypersensitivity response secretion-like HrpJ" evidence="2">
    <location>
        <begin position="59"/>
        <end position="228"/>
    </location>
</feature>
<dbReference type="Proteomes" id="UP000000496">
    <property type="component" value="Chromosome gsn.131"/>
</dbReference>
<feature type="domain" description="T3SS low calcium response E C-terminal helical" evidence="3">
    <location>
        <begin position="280"/>
        <end position="378"/>
    </location>
</feature>
<dbReference type="Gene3D" id="1.20.1280.80">
    <property type="match status" value="1"/>
</dbReference>
<dbReference type="NCBIfam" id="TIGR02568">
    <property type="entry name" value="LcrE"/>
    <property type="match status" value="1"/>
</dbReference>
<dbReference type="KEGG" id="sng:SNE_A17670"/>